<dbReference type="RefSeq" id="WP_052735854.1">
    <property type="nucleotide sequence ID" value="NZ_LR134381.1"/>
</dbReference>
<evidence type="ECO:0000313" key="6">
    <source>
        <dbReference type="EMBL" id="AKE40866.1"/>
    </source>
</evidence>
<dbReference type="InterPro" id="IPR023753">
    <property type="entry name" value="FAD/NAD-binding_dom"/>
</dbReference>
<dbReference type="SUPFAM" id="SSF55424">
    <property type="entry name" value="FAD/NAD-linked reductases, dimerisation (C-terminal) domain"/>
    <property type="match status" value="1"/>
</dbReference>
<dbReference type="GO" id="GO:0003955">
    <property type="term" value="F:NAD(P)H dehydrogenase (quinone) activity"/>
    <property type="evidence" value="ECO:0007669"/>
    <property type="project" value="TreeGrafter"/>
</dbReference>
<dbReference type="HOGENOM" id="CLU_016755_1_2_11"/>
<dbReference type="EC" id="1.16.1.1" evidence="6"/>
<dbReference type="SUPFAM" id="SSF51905">
    <property type="entry name" value="FAD/NAD(P)-binding domain"/>
    <property type="match status" value="1"/>
</dbReference>
<dbReference type="Gene3D" id="3.50.50.60">
    <property type="entry name" value="FAD/NAD(P)-binding domain"/>
    <property type="match status" value="2"/>
</dbReference>
<keyword evidence="6" id="KW-0560">Oxidoreductase</keyword>
<dbReference type="AlphaFoldDB" id="A0A0F6TCJ6"/>
<keyword evidence="2" id="KW-0285">Flavoprotein</keyword>
<protein>
    <submittedName>
        <fullName evidence="6">Pyruvate/2-oxoglutarate dehydrogenase complex, dihydrolipoamide dehydrogenase component</fullName>
        <ecNumber evidence="6">1.16.1.1</ecNumber>
    </submittedName>
</protein>
<keyword evidence="7" id="KW-1185">Reference proteome</keyword>
<accession>A0A0F6TCJ6</accession>
<keyword evidence="6" id="KW-0670">Pyruvate</keyword>
<dbReference type="PANTHER" id="PTHR43014:SF2">
    <property type="entry name" value="MERCURIC REDUCTASE"/>
    <property type="match status" value="1"/>
</dbReference>
<dbReference type="PANTHER" id="PTHR43014">
    <property type="entry name" value="MERCURIC REDUCTASE"/>
    <property type="match status" value="1"/>
</dbReference>
<sequence>MVERQYVGGTCINVACIPTKSLVASARWIRDARTDSLFGVSGTQDATINLSALRAHKEGIVDAMVDAHEKMFSAPGLDFIRGEAQFIADKTVEVATEDGNSRTITADRILVNLGSRPLLPPIDGLADSGAWTSEDILRLERIPETLTIIGGGYIGVEFAQIMADFGSKVTLIADTEHIFPREDADAAAEVAAGLKDSGVQILYSVRAEKVTGHVGEAADSVSVHLSDGTQVHSAALLVATGRVPNTDQVGLEAAGIDVDDRGMIIVDQYQRTSADGVWAAGDSADTPMFTHASWHDFRVIRAQFDDEDTQFRSTTGRNIPYAVFTAVELARIGLSEKEAVESGLAVRIAKIPANAIPRAKAMRVQHGLWKAIVDEHTDKILGVNLVGPQSGEVFAVIHFGFQMPEEKSP</sequence>
<dbReference type="PRINTS" id="PR00411">
    <property type="entry name" value="PNDRDTASEI"/>
</dbReference>
<name>A0A0F6TCJ6_9CORY</name>
<comment type="cofactor">
    <cofactor evidence="1">
        <name>FAD</name>
        <dbReference type="ChEBI" id="CHEBI:57692"/>
    </cofactor>
</comment>
<evidence type="ECO:0000313" key="7">
    <source>
        <dbReference type="Proteomes" id="UP000033457"/>
    </source>
</evidence>
<evidence type="ECO:0000256" key="2">
    <source>
        <dbReference type="ARBA" id="ARBA00022630"/>
    </source>
</evidence>
<evidence type="ECO:0000256" key="3">
    <source>
        <dbReference type="ARBA" id="ARBA00022827"/>
    </source>
</evidence>
<dbReference type="InterPro" id="IPR036188">
    <property type="entry name" value="FAD/NAD-bd_sf"/>
</dbReference>
<dbReference type="STRING" id="35755.UL82_03270"/>
<evidence type="ECO:0000256" key="1">
    <source>
        <dbReference type="ARBA" id="ARBA00001974"/>
    </source>
</evidence>
<dbReference type="EMBL" id="CP011312">
    <property type="protein sequence ID" value="AKE40866.1"/>
    <property type="molecule type" value="Genomic_DNA"/>
</dbReference>
<feature type="domain" description="Pyridine nucleotide-disulphide oxidoreductase dimerisation" evidence="4">
    <location>
        <begin position="319"/>
        <end position="399"/>
    </location>
</feature>
<organism evidence="6 7">
    <name type="scientific">Corynebacterium kutscheri</name>
    <dbReference type="NCBI Taxonomy" id="35755"/>
    <lineage>
        <taxon>Bacteria</taxon>
        <taxon>Bacillati</taxon>
        <taxon>Actinomycetota</taxon>
        <taxon>Actinomycetes</taxon>
        <taxon>Mycobacteriales</taxon>
        <taxon>Corynebacteriaceae</taxon>
        <taxon>Corynebacterium</taxon>
    </lineage>
</organism>
<dbReference type="InterPro" id="IPR016156">
    <property type="entry name" value="FAD/NAD-linked_Rdtase_dimer_sf"/>
</dbReference>
<dbReference type="Gene3D" id="3.30.390.30">
    <property type="match status" value="1"/>
</dbReference>
<gene>
    <name evidence="6" type="ORF">UL82_03270</name>
</gene>
<feature type="domain" description="FAD/NAD(P)-binding" evidence="5">
    <location>
        <begin position="7"/>
        <end position="294"/>
    </location>
</feature>
<dbReference type="InterPro" id="IPR004099">
    <property type="entry name" value="Pyr_nucl-diS_OxRdtase_dimer"/>
</dbReference>
<proteinExistence type="predicted"/>
<dbReference type="KEGG" id="cku:UL82_03270"/>
<dbReference type="PRINTS" id="PR00368">
    <property type="entry name" value="FADPNR"/>
</dbReference>
<dbReference type="GO" id="GO:0016152">
    <property type="term" value="F:mercury (II) reductase (NADP+) activity"/>
    <property type="evidence" value="ECO:0007669"/>
    <property type="project" value="UniProtKB-EC"/>
</dbReference>
<dbReference type="Pfam" id="PF07992">
    <property type="entry name" value="Pyr_redox_2"/>
    <property type="match status" value="1"/>
</dbReference>
<dbReference type="Pfam" id="PF02852">
    <property type="entry name" value="Pyr_redox_dim"/>
    <property type="match status" value="1"/>
</dbReference>
<reference evidence="6 7" key="1">
    <citation type="journal article" date="2015" name="Genome Announc.">
        <title>Complete Genome Sequence of Corynebacterium kutscheri DSM 20755, a Corynebacterial Type Strain with Remarkably Low G+C Content of Chromosomal DNA.</title>
        <authorList>
            <person name="Ruckert C."/>
            <person name="Albersmeier A."/>
            <person name="Winkler A."/>
            <person name="Tauch A."/>
        </authorList>
    </citation>
    <scope>NUCLEOTIDE SEQUENCE [LARGE SCALE GENOMIC DNA]</scope>
    <source>
        <strain evidence="6 7">DSM 20755</strain>
    </source>
</reference>
<evidence type="ECO:0000259" key="5">
    <source>
        <dbReference type="Pfam" id="PF07992"/>
    </source>
</evidence>
<dbReference type="Proteomes" id="UP000033457">
    <property type="component" value="Chromosome"/>
</dbReference>
<keyword evidence="3" id="KW-0274">FAD</keyword>
<dbReference type="GO" id="GO:0050660">
    <property type="term" value="F:flavin adenine dinucleotide binding"/>
    <property type="evidence" value="ECO:0007669"/>
    <property type="project" value="TreeGrafter"/>
</dbReference>
<evidence type="ECO:0000259" key="4">
    <source>
        <dbReference type="Pfam" id="PF02852"/>
    </source>
</evidence>